<gene>
    <name evidence="9" type="ORF">GIB67_018514</name>
</gene>
<reference evidence="9 10" key="1">
    <citation type="journal article" date="2020" name="IScience">
        <title>Genome Sequencing of the Endangered Kingdonia uniflora (Circaeasteraceae, Ranunculales) Reveals Potential Mechanisms of Evolutionary Specialization.</title>
        <authorList>
            <person name="Sun Y."/>
            <person name="Deng T."/>
            <person name="Zhang A."/>
            <person name="Moore M.J."/>
            <person name="Landis J.B."/>
            <person name="Lin N."/>
            <person name="Zhang H."/>
            <person name="Zhang X."/>
            <person name="Huang J."/>
            <person name="Zhang X."/>
            <person name="Sun H."/>
            <person name="Wang H."/>
        </authorList>
    </citation>
    <scope>NUCLEOTIDE SEQUENCE [LARGE SCALE GENOMIC DNA]</scope>
    <source>
        <strain evidence="9">TB1705</strain>
        <tissue evidence="9">Leaf</tissue>
    </source>
</reference>
<evidence type="ECO:0000256" key="5">
    <source>
        <dbReference type="ARBA" id="ARBA00022989"/>
    </source>
</evidence>
<dbReference type="SUPFAM" id="SSF103473">
    <property type="entry name" value="MFS general substrate transporter"/>
    <property type="match status" value="1"/>
</dbReference>
<dbReference type="Pfam" id="PF00083">
    <property type="entry name" value="Sugar_tr"/>
    <property type="match status" value="2"/>
</dbReference>
<keyword evidence="3" id="KW-0813">Transport</keyword>
<sequence length="373" mass="40639">MELGRSHCCYLQSSHCCYLYIGDDFQKVDRSTPLQETIVSIVVAGVIVGAAIGGWMNNSWGRRISILIVDVLFAIGAIVVGIAPSPGFIILGRVFVGLGVGMVSMTAPLYISEASPTKIREALHAFLTSFLFYQDRKEEAATILKKLYPPHEVEAEVEALRLSVEAKIAEEGSIGAGNIFTKIKNAWSNTVVRRGLTAGIGCQVIQQFVGINTVMYYSPTIVQLAGYASNGVALTLSFITSGLNAFGSIVSMLFVDKYGRRKLLLVSMVGIIIYLFMLTSVFEYAKKHAPAVSGVNTATFENSNCVHYTNVPNAANWDCVSCLAATDNCGFYTNSGDHLRLAFEEVDKKLARTWKAWENHSDDEDSTSVKTVP</sequence>
<dbReference type="PROSITE" id="PS50850">
    <property type="entry name" value="MFS"/>
    <property type="match status" value="1"/>
</dbReference>
<keyword evidence="5 7" id="KW-1133">Transmembrane helix</keyword>
<dbReference type="PANTHER" id="PTHR48020">
    <property type="entry name" value="PROTON MYO-INOSITOL COTRANSPORTER"/>
    <property type="match status" value="1"/>
</dbReference>
<evidence type="ECO:0000256" key="6">
    <source>
        <dbReference type="ARBA" id="ARBA00023136"/>
    </source>
</evidence>
<evidence type="ECO:0000256" key="2">
    <source>
        <dbReference type="ARBA" id="ARBA00010992"/>
    </source>
</evidence>
<name>A0A7J7LW22_9MAGN</name>
<dbReference type="InterPro" id="IPR005829">
    <property type="entry name" value="Sugar_transporter_CS"/>
</dbReference>
<feature type="transmembrane region" description="Helical" evidence="7">
    <location>
        <begin position="263"/>
        <end position="282"/>
    </location>
</feature>
<evidence type="ECO:0000256" key="1">
    <source>
        <dbReference type="ARBA" id="ARBA00004141"/>
    </source>
</evidence>
<evidence type="ECO:0000313" key="9">
    <source>
        <dbReference type="EMBL" id="KAF6146861.1"/>
    </source>
</evidence>
<dbReference type="Proteomes" id="UP000541444">
    <property type="component" value="Unassembled WGS sequence"/>
</dbReference>
<evidence type="ECO:0000259" key="8">
    <source>
        <dbReference type="PROSITE" id="PS50850"/>
    </source>
</evidence>
<evidence type="ECO:0000313" key="10">
    <source>
        <dbReference type="Proteomes" id="UP000541444"/>
    </source>
</evidence>
<dbReference type="PANTHER" id="PTHR48020:SF24">
    <property type="entry name" value="INOSITOL TRANSPORTER 4"/>
    <property type="match status" value="1"/>
</dbReference>
<dbReference type="InterPro" id="IPR036259">
    <property type="entry name" value="MFS_trans_sf"/>
</dbReference>
<dbReference type="PRINTS" id="PR00171">
    <property type="entry name" value="SUGRTRNSPORT"/>
</dbReference>
<dbReference type="PROSITE" id="PS00217">
    <property type="entry name" value="SUGAR_TRANSPORT_2"/>
    <property type="match status" value="1"/>
</dbReference>
<feature type="domain" description="Major facilitator superfamily (MFS) profile" evidence="8">
    <location>
        <begin position="1"/>
        <end position="373"/>
    </location>
</feature>
<dbReference type="Gene3D" id="1.20.1250.20">
    <property type="entry name" value="MFS general substrate transporter like domains"/>
    <property type="match status" value="2"/>
</dbReference>
<dbReference type="AlphaFoldDB" id="A0A7J7LW22"/>
<dbReference type="InterPro" id="IPR020846">
    <property type="entry name" value="MFS_dom"/>
</dbReference>
<dbReference type="EMBL" id="JACGCM010001954">
    <property type="protein sequence ID" value="KAF6146861.1"/>
    <property type="molecule type" value="Genomic_DNA"/>
</dbReference>
<comment type="similarity">
    <text evidence="2">Belongs to the major facilitator superfamily. Sugar transporter (TC 2.A.1.1) family.</text>
</comment>
<dbReference type="PROSITE" id="PS00216">
    <property type="entry name" value="SUGAR_TRANSPORT_1"/>
    <property type="match status" value="1"/>
</dbReference>
<evidence type="ECO:0000256" key="4">
    <source>
        <dbReference type="ARBA" id="ARBA00022692"/>
    </source>
</evidence>
<accession>A0A7J7LW22</accession>
<evidence type="ECO:0000256" key="7">
    <source>
        <dbReference type="SAM" id="Phobius"/>
    </source>
</evidence>
<protein>
    <recommendedName>
        <fullName evidence="8">Major facilitator superfamily (MFS) profile domain-containing protein</fullName>
    </recommendedName>
</protein>
<dbReference type="InterPro" id="IPR003663">
    <property type="entry name" value="Sugar/inositol_transpt"/>
</dbReference>
<proteinExistence type="inferred from homology"/>
<feature type="transmembrane region" description="Helical" evidence="7">
    <location>
        <begin position="38"/>
        <end position="57"/>
    </location>
</feature>
<feature type="transmembrane region" description="Helical" evidence="7">
    <location>
        <begin position="64"/>
        <end position="83"/>
    </location>
</feature>
<feature type="transmembrane region" description="Helical" evidence="7">
    <location>
        <begin position="89"/>
        <end position="111"/>
    </location>
</feature>
<organism evidence="9 10">
    <name type="scientific">Kingdonia uniflora</name>
    <dbReference type="NCBI Taxonomy" id="39325"/>
    <lineage>
        <taxon>Eukaryota</taxon>
        <taxon>Viridiplantae</taxon>
        <taxon>Streptophyta</taxon>
        <taxon>Embryophyta</taxon>
        <taxon>Tracheophyta</taxon>
        <taxon>Spermatophyta</taxon>
        <taxon>Magnoliopsida</taxon>
        <taxon>Ranunculales</taxon>
        <taxon>Circaeasteraceae</taxon>
        <taxon>Kingdonia</taxon>
    </lineage>
</organism>
<keyword evidence="6 7" id="KW-0472">Membrane</keyword>
<comment type="caution">
    <text evidence="9">The sequence shown here is derived from an EMBL/GenBank/DDBJ whole genome shotgun (WGS) entry which is preliminary data.</text>
</comment>
<dbReference type="GO" id="GO:0016020">
    <property type="term" value="C:membrane"/>
    <property type="evidence" value="ECO:0007669"/>
    <property type="project" value="UniProtKB-SubCell"/>
</dbReference>
<evidence type="ECO:0000256" key="3">
    <source>
        <dbReference type="ARBA" id="ARBA00022448"/>
    </source>
</evidence>
<comment type="subcellular location">
    <subcellularLocation>
        <location evidence="1">Membrane</location>
        <topology evidence="1">Multi-pass membrane protein</topology>
    </subcellularLocation>
</comment>
<dbReference type="GO" id="GO:0005366">
    <property type="term" value="F:myo-inositol:proton symporter activity"/>
    <property type="evidence" value="ECO:0007669"/>
    <property type="project" value="TreeGrafter"/>
</dbReference>
<keyword evidence="4 7" id="KW-0812">Transmembrane</keyword>
<dbReference type="InterPro" id="IPR005828">
    <property type="entry name" value="MFS_sugar_transport-like"/>
</dbReference>
<keyword evidence="10" id="KW-1185">Reference proteome</keyword>
<dbReference type="InterPro" id="IPR050814">
    <property type="entry name" value="Myo-inositol_Transporter"/>
</dbReference>
<dbReference type="OrthoDB" id="6339427at2759"/>